<gene>
    <name evidence="2" type="ORF">C7383_11364</name>
</gene>
<name>A0AB73T0G6_9FIRM</name>
<dbReference type="RefSeq" id="WP_109747818.1">
    <property type="nucleotide sequence ID" value="NZ_JANKBI010000022.1"/>
</dbReference>
<dbReference type="InterPro" id="IPR035093">
    <property type="entry name" value="RelE/ParE_toxin_dom_sf"/>
</dbReference>
<proteinExistence type="predicted"/>
<keyword evidence="1" id="KW-1277">Toxin-antitoxin system</keyword>
<dbReference type="EMBL" id="QGGY01000013">
    <property type="protein sequence ID" value="PWJ73278.1"/>
    <property type="molecule type" value="Genomic_DNA"/>
</dbReference>
<sequence>MIQYIVEITDEALADMEQLYNYIAFSLLSPENAIGQYNRIADAILKLDMLPERFRIMDSEPEHSKGIRQMLVDNYSVFYVIQGEKVTVTDVLYSASDIDKRLKG</sequence>
<protein>
    <submittedName>
        <fullName evidence="2">Plasmid stabilization system protein ParE</fullName>
    </submittedName>
</protein>
<evidence type="ECO:0000313" key="3">
    <source>
        <dbReference type="Proteomes" id="UP000245412"/>
    </source>
</evidence>
<accession>A0AB73T0G6</accession>
<dbReference type="AlphaFoldDB" id="A0AB73T0G6"/>
<dbReference type="InterPro" id="IPR007712">
    <property type="entry name" value="RelE/ParE_toxin"/>
</dbReference>
<evidence type="ECO:0000313" key="2">
    <source>
        <dbReference type="EMBL" id="PWJ73278.1"/>
    </source>
</evidence>
<dbReference type="Gene3D" id="3.30.2310.20">
    <property type="entry name" value="RelE-like"/>
    <property type="match status" value="1"/>
</dbReference>
<keyword evidence="3" id="KW-1185">Reference proteome</keyword>
<organism evidence="2 3">
    <name type="scientific">Murimonas intestini</name>
    <dbReference type="NCBI Taxonomy" id="1337051"/>
    <lineage>
        <taxon>Bacteria</taxon>
        <taxon>Bacillati</taxon>
        <taxon>Bacillota</taxon>
        <taxon>Clostridia</taxon>
        <taxon>Lachnospirales</taxon>
        <taxon>Lachnospiraceae</taxon>
        <taxon>Murimonas</taxon>
    </lineage>
</organism>
<evidence type="ECO:0000256" key="1">
    <source>
        <dbReference type="ARBA" id="ARBA00022649"/>
    </source>
</evidence>
<dbReference type="Pfam" id="PF05016">
    <property type="entry name" value="ParE_toxin"/>
    <property type="match status" value="1"/>
</dbReference>
<dbReference type="Proteomes" id="UP000245412">
    <property type="component" value="Unassembled WGS sequence"/>
</dbReference>
<comment type="caution">
    <text evidence="2">The sequence shown here is derived from an EMBL/GenBank/DDBJ whole genome shotgun (WGS) entry which is preliminary data.</text>
</comment>
<reference evidence="2 3" key="1">
    <citation type="submission" date="2018-05" db="EMBL/GenBank/DDBJ databases">
        <authorList>
            <person name="Goeker M."/>
            <person name="Huntemann M."/>
            <person name="Clum A."/>
            <person name="Pillay M."/>
            <person name="Palaniappan K."/>
            <person name="Varghese N."/>
            <person name="Mikhailova N."/>
            <person name="Stamatis D."/>
            <person name="Reddy T."/>
            <person name="Daum C."/>
            <person name="Shapiro N."/>
            <person name="Ivanova N."/>
            <person name="Kyrpides N."/>
            <person name="Woyke T."/>
        </authorList>
    </citation>
    <scope>NUCLEOTIDE SEQUENCE [LARGE SCALE GENOMIC DNA]</scope>
    <source>
        <strain evidence="2 3">DSM 26524</strain>
    </source>
</reference>